<feature type="transmembrane region" description="Helical" evidence="1">
    <location>
        <begin position="362"/>
        <end position="384"/>
    </location>
</feature>
<reference evidence="2 3" key="1">
    <citation type="submission" date="2013-04" db="EMBL/GenBank/DDBJ databases">
        <title>The Genome Sequence of Bacteroides uniformis dnLKV2.</title>
        <authorList>
            <consortium name="The Broad Institute Genomics Platform"/>
            <consortium name="The Broad Institute Genome Sequencing Center for Infectious Disease"/>
            <person name="Earl A."/>
            <person name="Xavier R."/>
            <person name="Kuhn K."/>
            <person name="Stappenbeck T."/>
            <person name="Walker B."/>
            <person name="Young S."/>
            <person name="Zeng Q."/>
            <person name="Gargeya S."/>
            <person name="Fitzgerald M."/>
            <person name="Haas B."/>
            <person name="Abouelleil A."/>
            <person name="Allen A.W."/>
            <person name="Alvarado L."/>
            <person name="Arachchi H.M."/>
            <person name="Berlin A.M."/>
            <person name="Chapman S.B."/>
            <person name="Gainer-Dewar J."/>
            <person name="Goldberg J."/>
            <person name="Griggs A."/>
            <person name="Gujja S."/>
            <person name="Hansen M."/>
            <person name="Howarth C."/>
            <person name="Imamovic A."/>
            <person name="Ireland A."/>
            <person name="Larimer J."/>
            <person name="McCowan C."/>
            <person name="Murphy C."/>
            <person name="Pearson M."/>
            <person name="Poon T.W."/>
            <person name="Priest M."/>
            <person name="Roberts A."/>
            <person name="Saif S."/>
            <person name="Shea T."/>
            <person name="Sisk P."/>
            <person name="Sykes S."/>
            <person name="Wortman J."/>
            <person name="Nusbaum C."/>
            <person name="Birren B."/>
        </authorList>
    </citation>
    <scope>NUCLEOTIDE SEQUENCE [LARGE SCALE GENOMIC DNA]</scope>
    <source>
        <strain evidence="3">dnLKV2</strain>
    </source>
</reference>
<feature type="transmembrane region" description="Helical" evidence="1">
    <location>
        <begin position="103"/>
        <end position="129"/>
    </location>
</feature>
<evidence type="ECO:0000313" key="3">
    <source>
        <dbReference type="Proteomes" id="UP000014212"/>
    </source>
</evidence>
<feature type="transmembrane region" description="Helical" evidence="1">
    <location>
        <begin position="425"/>
        <end position="444"/>
    </location>
</feature>
<dbReference type="HOGENOM" id="CLU_595378_0_0_10"/>
<feature type="transmembrane region" description="Helical" evidence="1">
    <location>
        <begin position="200"/>
        <end position="218"/>
    </location>
</feature>
<feature type="transmembrane region" description="Helical" evidence="1">
    <location>
        <begin position="6"/>
        <end position="22"/>
    </location>
</feature>
<dbReference type="AlphaFoldDB" id="R9HSG3"/>
<dbReference type="PATRIC" id="fig|1235787.3.peg.2788"/>
<feature type="transmembrane region" description="Helical" evidence="1">
    <location>
        <begin position="230"/>
        <end position="254"/>
    </location>
</feature>
<name>R9HSG3_BACUN</name>
<feature type="transmembrane region" description="Helical" evidence="1">
    <location>
        <begin position="179"/>
        <end position="194"/>
    </location>
</feature>
<dbReference type="Proteomes" id="UP000014212">
    <property type="component" value="Unassembled WGS sequence"/>
</dbReference>
<gene>
    <name evidence="2" type="ORF">C801_02740</name>
</gene>
<feature type="transmembrane region" description="Helical" evidence="1">
    <location>
        <begin position="396"/>
        <end position="419"/>
    </location>
</feature>
<comment type="caution">
    <text evidence="2">The sequence shown here is derived from an EMBL/GenBank/DDBJ whole genome shotgun (WGS) entry which is preliminary data.</text>
</comment>
<keyword evidence="1" id="KW-0812">Transmembrane</keyword>
<proteinExistence type="predicted"/>
<evidence type="ECO:0008006" key="4">
    <source>
        <dbReference type="Google" id="ProtNLM"/>
    </source>
</evidence>
<evidence type="ECO:0000256" key="1">
    <source>
        <dbReference type="SAM" id="Phobius"/>
    </source>
</evidence>
<accession>R9HSG3</accession>
<feature type="transmembrane region" description="Helical" evidence="1">
    <location>
        <begin position="58"/>
        <end position="76"/>
    </location>
</feature>
<protein>
    <recommendedName>
        <fullName evidence="4">Oligosaccharide repeat unit polymerase</fullName>
    </recommendedName>
</protein>
<feature type="transmembrane region" description="Helical" evidence="1">
    <location>
        <begin position="29"/>
        <end position="46"/>
    </location>
</feature>
<evidence type="ECO:0000313" key="2">
    <source>
        <dbReference type="EMBL" id="EOS06968.1"/>
    </source>
</evidence>
<dbReference type="RefSeq" id="WP_016273688.1">
    <property type="nucleotide sequence ID" value="NZ_KE159487.1"/>
</dbReference>
<keyword evidence="1" id="KW-1133">Transmembrane helix</keyword>
<feature type="transmembrane region" description="Helical" evidence="1">
    <location>
        <begin position="149"/>
        <end position="172"/>
    </location>
</feature>
<sequence length="459" mass="53413">MIAIIFLILFLIQILISNRLIIDSFSRKISFIYLLWWGTAIVISTFDPAELYSVSMKTYMLLLINVWAFNWGFLCFGKIKKIRLKVTTDNSFYNLVIGNNKMILLLMLACIVTYYYAMKFALVIELYGAGEGRMMRFEAGELFTSNLEVYLYDFLIKPFTQFVMLIVACMLLSKIKRRILLLSVLFLFLYASVGNGRGGLIVFLFYCFIIYYLRRELYYINLLASKRKKWNFGVVSFVCLFVGVGIIVVVISYMTAQRMGFDTFSAEVVKIGFEELKSQAVWYFLGPFRALDYSFRANYESITGFWYGRATMGGIDNLLKLVIHYLGGSYTIAHDEIGHLLQNSKISVGNGIIFNYAYTNIIFHYLDFGYVGVLLFPFLYGFIVRYSIYKFTQKPTLLTLGIMIYLVYISMFNIFSWEFQKPSSIIYVLLLLFFQYVYSHKFVILKLNGKKKGLCRHEC</sequence>
<dbReference type="NCBIfam" id="TIGR04370">
    <property type="entry name" value="glyco_rpt_poly"/>
    <property type="match status" value="1"/>
</dbReference>
<keyword evidence="1" id="KW-0472">Membrane</keyword>
<organism evidence="2 3">
    <name type="scientific">Bacteroides uniformis dnLKV2</name>
    <dbReference type="NCBI Taxonomy" id="1235787"/>
    <lineage>
        <taxon>Bacteria</taxon>
        <taxon>Pseudomonadati</taxon>
        <taxon>Bacteroidota</taxon>
        <taxon>Bacteroidia</taxon>
        <taxon>Bacteroidales</taxon>
        <taxon>Bacteroidaceae</taxon>
        <taxon>Bacteroides</taxon>
    </lineage>
</organism>
<dbReference type="EMBL" id="ASSO01000009">
    <property type="protein sequence ID" value="EOS06968.1"/>
    <property type="molecule type" value="Genomic_DNA"/>
</dbReference>